<evidence type="ECO:0000259" key="2">
    <source>
        <dbReference type="SMART" id="SM00849"/>
    </source>
</evidence>
<evidence type="ECO:0000313" key="4">
    <source>
        <dbReference type="EMBL" id="SHE56383.1"/>
    </source>
</evidence>
<dbReference type="InterPro" id="IPR011108">
    <property type="entry name" value="RMMBL"/>
</dbReference>
<dbReference type="EMBL" id="FQUY01000003">
    <property type="protein sequence ID" value="SHE56383.1"/>
    <property type="molecule type" value="Genomic_DNA"/>
</dbReference>
<dbReference type="InterPro" id="IPR022712">
    <property type="entry name" value="Beta_Casp"/>
</dbReference>
<dbReference type="Proteomes" id="UP000184148">
    <property type="component" value="Unassembled WGS sequence"/>
</dbReference>
<dbReference type="Gene3D" id="3.40.50.10890">
    <property type="match status" value="1"/>
</dbReference>
<reference evidence="5" key="1">
    <citation type="submission" date="2016-11" db="EMBL/GenBank/DDBJ databases">
        <authorList>
            <person name="Varghese N."/>
            <person name="Submissions S."/>
        </authorList>
    </citation>
    <scope>NUCLEOTIDE SEQUENCE [LARGE SCALE GENOMIC DNA]</scope>
    <source>
        <strain evidence="5">DSM 12395</strain>
    </source>
</reference>
<dbReference type="SMART" id="SM00849">
    <property type="entry name" value="Lactamase_B"/>
    <property type="match status" value="1"/>
</dbReference>
<proteinExistence type="predicted"/>
<dbReference type="OrthoDB" id="9803916at2"/>
<dbReference type="Pfam" id="PF10996">
    <property type="entry name" value="Beta-Casp"/>
    <property type="match status" value="1"/>
</dbReference>
<feature type="domain" description="Beta-Casp" evidence="3">
    <location>
        <begin position="254"/>
        <end position="379"/>
    </location>
</feature>
<dbReference type="SUPFAM" id="SSF56281">
    <property type="entry name" value="Metallo-hydrolase/oxidoreductase"/>
    <property type="match status" value="1"/>
</dbReference>
<evidence type="ECO:0000313" key="5">
    <source>
        <dbReference type="Proteomes" id="UP000184148"/>
    </source>
</evidence>
<dbReference type="SMART" id="SM01027">
    <property type="entry name" value="Beta-Casp"/>
    <property type="match status" value="1"/>
</dbReference>
<organism evidence="4 5">
    <name type="scientific">Desulforamulus putei DSM 12395</name>
    <dbReference type="NCBI Taxonomy" id="1121429"/>
    <lineage>
        <taxon>Bacteria</taxon>
        <taxon>Bacillati</taxon>
        <taxon>Bacillota</taxon>
        <taxon>Clostridia</taxon>
        <taxon>Eubacteriales</taxon>
        <taxon>Peptococcaceae</taxon>
        <taxon>Desulforamulus</taxon>
    </lineage>
</organism>
<keyword evidence="5" id="KW-1185">Reference proteome</keyword>
<dbReference type="Pfam" id="PF07521">
    <property type="entry name" value="RMMBL"/>
    <property type="match status" value="1"/>
</dbReference>
<keyword evidence="1" id="KW-0378">Hydrolase</keyword>
<evidence type="ECO:0000259" key="3">
    <source>
        <dbReference type="SMART" id="SM01027"/>
    </source>
</evidence>
<dbReference type="RefSeq" id="WP_073235652.1">
    <property type="nucleotide sequence ID" value="NZ_FQUY01000003.1"/>
</dbReference>
<dbReference type="PANTHER" id="PTHR11203:SF37">
    <property type="entry name" value="INTEGRATOR COMPLEX SUBUNIT 11"/>
    <property type="match status" value="1"/>
</dbReference>
<dbReference type="Gene3D" id="3.60.15.10">
    <property type="entry name" value="Ribonuclease Z/Hydroxyacylglutathione hydrolase-like"/>
    <property type="match status" value="1"/>
</dbReference>
<dbReference type="Pfam" id="PF00753">
    <property type="entry name" value="Lactamase_B"/>
    <property type="match status" value="1"/>
</dbReference>
<accession>A0A1M4UII5</accession>
<evidence type="ECO:0000256" key="1">
    <source>
        <dbReference type="ARBA" id="ARBA00022801"/>
    </source>
</evidence>
<name>A0A1M4UII5_9FIRM</name>
<dbReference type="InterPro" id="IPR050698">
    <property type="entry name" value="MBL"/>
</dbReference>
<dbReference type="GO" id="GO:0016787">
    <property type="term" value="F:hydrolase activity"/>
    <property type="evidence" value="ECO:0007669"/>
    <property type="project" value="UniProtKB-KW"/>
</dbReference>
<feature type="domain" description="Metallo-beta-lactamase" evidence="2">
    <location>
        <begin position="13"/>
        <end position="249"/>
    </location>
</feature>
<dbReference type="STRING" id="1121429.SAMN02745133_00647"/>
<dbReference type="AlphaFoldDB" id="A0A1M4UII5"/>
<protein>
    <submittedName>
        <fullName evidence="4">Metallo-beta-lactamase family protein</fullName>
    </submittedName>
</protein>
<sequence length="527" mass="59575">MYIQFLGAAETVTGSCFLVDTGLTRLLVDCGLFQGSKEIKERNYRNFPIAPSSVDYVLLTHAHIDHSGLLPKFIKHGFKGRVIATSATVDLCEILLPDCGHIQEMEVERKNRKYRRQGRKLIEPIYTAADGANALKYFERVNYNETISVSPDVKICFRDAGHILGSSMIEMWVRENDGKETKLVFSGDIGNTDQPFIKDPAFIAEADYVIMESTYGNRLHQDADNKLELLQKAIVDTYNKGGKLIIPAFAAGRTQDILYSINELRMKKAIPEIPIYIDSPMAIKATEIFRKNCDICDYETRELIAKGCNPLEMSNIKTTLTMEESRELNFLKGRAIIISASGMCDAGRIKHHLRHNLWRPECTVLFVGYQAEGTLGRRILSGEKTVRIHGEEVVVRAEIRNIDGYSAHADQPALLNWIKQFSSNLKQVFIVHGEARAAATLEKLIKAEGINACVPHWLEKVDLTSPVHQRVPQIFVDTWQSINEKMQRVLQGDLPAAKYSVLLRQLTELEVQMNEVLQEEELRNKLA</sequence>
<dbReference type="InterPro" id="IPR001279">
    <property type="entry name" value="Metallo-B-lactamas"/>
</dbReference>
<dbReference type="GO" id="GO:0004521">
    <property type="term" value="F:RNA endonuclease activity"/>
    <property type="evidence" value="ECO:0007669"/>
    <property type="project" value="TreeGrafter"/>
</dbReference>
<gene>
    <name evidence="4" type="ORF">SAMN02745133_00647</name>
</gene>
<dbReference type="CDD" id="cd16295">
    <property type="entry name" value="TTHA0252-CPSF-like_MBL-fold"/>
    <property type="match status" value="1"/>
</dbReference>
<dbReference type="PANTHER" id="PTHR11203">
    <property type="entry name" value="CLEAVAGE AND POLYADENYLATION SPECIFICITY FACTOR FAMILY MEMBER"/>
    <property type="match status" value="1"/>
</dbReference>
<dbReference type="InterPro" id="IPR036866">
    <property type="entry name" value="RibonucZ/Hydroxyglut_hydro"/>
</dbReference>